<dbReference type="AlphaFoldDB" id="A0A151RFN7"/>
<dbReference type="Gramene" id="C.cajan_35591.t">
    <property type="protein sequence ID" value="C.cajan_35591.t.cds1"/>
    <property type="gene ID" value="C.cajan_35591"/>
</dbReference>
<dbReference type="Pfam" id="PF07727">
    <property type="entry name" value="RVT_2"/>
    <property type="match status" value="1"/>
</dbReference>
<dbReference type="PANTHER" id="PTHR11439">
    <property type="entry name" value="GAG-POL-RELATED RETROTRANSPOSON"/>
    <property type="match status" value="1"/>
</dbReference>
<dbReference type="InterPro" id="IPR013103">
    <property type="entry name" value="RVT_2"/>
</dbReference>
<dbReference type="PANTHER" id="PTHR11439:SF503">
    <property type="entry name" value="CYSTEINE-RICH RLK (RECEPTOR-LIKE PROTEIN KINASE) 8"/>
    <property type="match status" value="1"/>
</dbReference>
<keyword evidence="3" id="KW-1185">Reference proteome</keyword>
<dbReference type="Proteomes" id="UP000075243">
    <property type="component" value="Unassembled WGS sequence"/>
</dbReference>
<sequence length="133" mass="15950">MENCTRLVEEFKQKMMQAFEMKNIGFMTYFLGIEIKQSEKEVFIFQKEYAKEILKKFQIGECRVVSTPMNQKKKLSKEDDVDKIDERYYKSLIECLMYLTITRLDILFSLSLLSPFIYCASEMHLRATKRILR</sequence>
<reference evidence="2" key="1">
    <citation type="journal article" date="2012" name="Nat. Biotechnol.">
        <title>Draft genome sequence of pigeonpea (Cajanus cajan), an orphan legume crop of resource-poor farmers.</title>
        <authorList>
            <person name="Varshney R.K."/>
            <person name="Chen W."/>
            <person name="Li Y."/>
            <person name="Bharti A.K."/>
            <person name="Saxena R.K."/>
            <person name="Schlueter J.A."/>
            <person name="Donoghue M.T."/>
            <person name="Azam S."/>
            <person name="Fan G."/>
            <person name="Whaley A.M."/>
            <person name="Farmer A.D."/>
            <person name="Sheridan J."/>
            <person name="Iwata A."/>
            <person name="Tuteja R."/>
            <person name="Penmetsa R.V."/>
            <person name="Wu W."/>
            <person name="Upadhyaya H.D."/>
            <person name="Yang S.P."/>
            <person name="Shah T."/>
            <person name="Saxena K.B."/>
            <person name="Michael T."/>
            <person name="McCombie W.R."/>
            <person name="Yang B."/>
            <person name="Zhang G."/>
            <person name="Yang H."/>
            <person name="Wang J."/>
            <person name="Spillane C."/>
            <person name="Cook D.R."/>
            <person name="May G.D."/>
            <person name="Xu X."/>
            <person name="Jackson S.A."/>
        </authorList>
    </citation>
    <scope>NUCLEOTIDE SEQUENCE [LARGE SCALE GENOMIC DNA]</scope>
</reference>
<evidence type="ECO:0000313" key="3">
    <source>
        <dbReference type="Proteomes" id="UP000075243"/>
    </source>
</evidence>
<protein>
    <recommendedName>
        <fullName evidence="1">Reverse transcriptase Ty1/copia-type domain-containing protein</fullName>
    </recommendedName>
</protein>
<dbReference type="EMBL" id="KQ483783">
    <property type="protein sequence ID" value="KYP41283.1"/>
    <property type="molecule type" value="Genomic_DNA"/>
</dbReference>
<evidence type="ECO:0000313" key="2">
    <source>
        <dbReference type="EMBL" id="KYP41283.1"/>
    </source>
</evidence>
<accession>A0A151RFN7</accession>
<feature type="domain" description="Reverse transcriptase Ty1/copia-type" evidence="1">
    <location>
        <begin position="6"/>
        <end position="70"/>
    </location>
</feature>
<organism evidence="2 3">
    <name type="scientific">Cajanus cajan</name>
    <name type="common">Pigeon pea</name>
    <name type="synonym">Cajanus indicus</name>
    <dbReference type="NCBI Taxonomy" id="3821"/>
    <lineage>
        <taxon>Eukaryota</taxon>
        <taxon>Viridiplantae</taxon>
        <taxon>Streptophyta</taxon>
        <taxon>Embryophyta</taxon>
        <taxon>Tracheophyta</taxon>
        <taxon>Spermatophyta</taxon>
        <taxon>Magnoliopsida</taxon>
        <taxon>eudicotyledons</taxon>
        <taxon>Gunneridae</taxon>
        <taxon>Pentapetalae</taxon>
        <taxon>rosids</taxon>
        <taxon>fabids</taxon>
        <taxon>Fabales</taxon>
        <taxon>Fabaceae</taxon>
        <taxon>Papilionoideae</taxon>
        <taxon>50 kb inversion clade</taxon>
        <taxon>NPAAA clade</taxon>
        <taxon>indigoferoid/millettioid clade</taxon>
        <taxon>Phaseoleae</taxon>
        <taxon>Cajanus</taxon>
    </lineage>
</organism>
<gene>
    <name evidence="2" type="ORF">KK1_037341</name>
</gene>
<proteinExistence type="predicted"/>
<evidence type="ECO:0000259" key="1">
    <source>
        <dbReference type="Pfam" id="PF07727"/>
    </source>
</evidence>
<name>A0A151RFN7_CAJCA</name>